<evidence type="ECO:0000259" key="7">
    <source>
        <dbReference type="Pfam" id="PF00082"/>
    </source>
</evidence>
<evidence type="ECO:0000256" key="3">
    <source>
        <dbReference type="ARBA" id="ARBA00022801"/>
    </source>
</evidence>
<dbReference type="InterPro" id="IPR034197">
    <property type="entry name" value="Peptidases_S8_3"/>
</dbReference>
<feature type="domain" description="PA" evidence="8">
    <location>
        <begin position="399"/>
        <end position="471"/>
    </location>
</feature>
<dbReference type="InterPro" id="IPR041469">
    <property type="entry name" value="Subtilisin-like_FN3"/>
</dbReference>
<dbReference type="PROSITE" id="PS51892">
    <property type="entry name" value="SUBTILASE"/>
    <property type="match status" value="1"/>
</dbReference>
<dbReference type="Pfam" id="PF05922">
    <property type="entry name" value="Inhibitor_I9"/>
    <property type="match status" value="1"/>
</dbReference>
<keyword evidence="12" id="KW-1185">Reference proteome</keyword>
<evidence type="ECO:0000259" key="10">
    <source>
        <dbReference type="Pfam" id="PF17766"/>
    </source>
</evidence>
<evidence type="ECO:0000256" key="4">
    <source>
        <dbReference type="ARBA" id="ARBA00022825"/>
    </source>
</evidence>
<dbReference type="Proteomes" id="UP001058271">
    <property type="component" value="Chromosome"/>
</dbReference>
<proteinExistence type="inferred from homology"/>
<evidence type="ECO:0000259" key="8">
    <source>
        <dbReference type="Pfam" id="PF02225"/>
    </source>
</evidence>
<evidence type="ECO:0000256" key="5">
    <source>
        <dbReference type="PROSITE-ProRule" id="PRU01240"/>
    </source>
</evidence>
<dbReference type="InterPro" id="IPR037045">
    <property type="entry name" value="S8pro/Inhibitor_I9_sf"/>
</dbReference>
<dbReference type="RefSeq" id="WP_313899975.1">
    <property type="nucleotide sequence ID" value="NZ_BAAABS010000027.1"/>
</dbReference>
<dbReference type="InterPro" id="IPR045051">
    <property type="entry name" value="SBT"/>
</dbReference>
<comment type="similarity">
    <text evidence="1 5">Belongs to the peptidase S8 family.</text>
</comment>
<dbReference type="Gene3D" id="3.50.30.30">
    <property type="match status" value="1"/>
</dbReference>
<keyword evidence="3 5" id="KW-0378">Hydrolase</keyword>
<keyword evidence="4 5" id="KW-0720">Serine protease</keyword>
<sequence length="959" mass="98608">MGRILLALTLVLSTVFALPAPAASAKADPALYIVQLAGDPTGRRESLRAGIRSNRAAVLRAAGVTKTVADYETVFNGFAAALTPAQKARVERTPGVVRLWKNEKRTVQTFSTPAFLGLSGAGGGWEKRFGDPTHAGEGMIIGVVDTGFWPESPSLAPLPEPRPDRATIEKKWYADGVDRCDEGTGPPQQRITCNNKVIGARYYDSSGFGDWPGEFRSPRDYDGHGTHTATTAAGLHDVPATVNHELVGNVSGMAPAARIAVYKALWRQADGEGSGGTVDLLDAVDDAVADGVDVLNYSVSGSASLVVDPIELAFLNAAAAGVFVATSAGNSGPGASTVAHNAPWVTTVAASSHDRGAVKSVTLGNGKTYTGVGQGPALPSAPLVDSVAAGLPAAEATKVELCHPGTLDPAKVKGRIVLCRRGVNPRTDKSIAVRDAGGIGMVLYNADENSLNADYHVVPTVHVDHVAGAAIKAYVSEPSPTASLSAVSKVVPRAPAMAAFSSAGPAVAGGGDLIKPDITAPGVDIVAGVSPAGHHGNLYDGESGTSMSSPHIAGIAALLRAKHPGWSPSAVQSALMTTAGVVDNTNGRIQRGDVDATPLDYGAGHVRPDRAFDPGLVYESGVRDWVRYACGLGQLQLVSDWCPVVGTIDPSDLNYPSIAIGSLPGTATVTRTVTNVGEQPSVYTATVSPPPGTTLTVTPSTISVGAGKSATFTVTVTRTSAPFREWTFGSMTWTDLRGHAVRSPVGVRPVALTGPGEIAGTGPAGRGTIDLRSGYSGTVTARAYGLAPSMVHTRKLVGSTAAFLPSAPGVAPSIFTFEVRVPPGTKLARVSTFAADHALGTDLDLYVYDGTTLIGRGDGTTADEEIPLSTAGVFEVYVVQFGLPAGVAEQKVRAHLFLVGAGAPANLSVTPASAPAAPDETVSFDVSWSALSTARRYLGLVEFTDGEVARAWTTVAIGP</sequence>
<dbReference type="Pfam" id="PF17766">
    <property type="entry name" value="fn3_6"/>
    <property type="match status" value="1"/>
</dbReference>
<dbReference type="CDD" id="cd04852">
    <property type="entry name" value="Peptidases_S8_3"/>
    <property type="match status" value="1"/>
</dbReference>
<feature type="domain" description="Inhibitor I9" evidence="9">
    <location>
        <begin position="63"/>
        <end position="107"/>
    </location>
</feature>
<dbReference type="Gene3D" id="3.40.50.200">
    <property type="entry name" value="Peptidase S8/S53 domain"/>
    <property type="match status" value="1"/>
</dbReference>
<evidence type="ECO:0000313" key="12">
    <source>
        <dbReference type="Proteomes" id="UP001058271"/>
    </source>
</evidence>
<keyword evidence="6" id="KW-0732">Signal</keyword>
<evidence type="ECO:0000256" key="1">
    <source>
        <dbReference type="ARBA" id="ARBA00011073"/>
    </source>
</evidence>
<dbReference type="InterPro" id="IPR003137">
    <property type="entry name" value="PA_domain"/>
</dbReference>
<feature type="active site" description="Charge relay system" evidence="5">
    <location>
        <position position="224"/>
    </location>
</feature>
<dbReference type="Gene3D" id="3.30.70.80">
    <property type="entry name" value="Peptidase S8 propeptide/proteinase inhibitor I9"/>
    <property type="match status" value="1"/>
</dbReference>
<dbReference type="InterPro" id="IPR036852">
    <property type="entry name" value="Peptidase_S8/S53_dom_sf"/>
</dbReference>
<feature type="active site" description="Charge relay system" evidence="5">
    <location>
        <position position="145"/>
    </location>
</feature>
<dbReference type="PANTHER" id="PTHR10795">
    <property type="entry name" value="PROPROTEIN CONVERTASE SUBTILISIN/KEXIN"/>
    <property type="match status" value="1"/>
</dbReference>
<dbReference type="InterPro" id="IPR000209">
    <property type="entry name" value="Peptidase_S8/S53_dom"/>
</dbReference>
<gene>
    <name evidence="11" type="ORF">Drose_36585</name>
</gene>
<protein>
    <submittedName>
        <fullName evidence="11">S8 family serine peptidase</fullName>
    </submittedName>
</protein>
<evidence type="ECO:0000256" key="6">
    <source>
        <dbReference type="SAM" id="SignalP"/>
    </source>
</evidence>
<feature type="domain" description="Subtilisin-like protease fibronectin type-III" evidence="10">
    <location>
        <begin position="652"/>
        <end position="747"/>
    </location>
</feature>
<dbReference type="Pfam" id="PF02225">
    <property type="entry name" value="PA"/>
    <property type="match status" value="1"/>
</dbReference>
<keyword evidence="2 5" id="KW-0645">Protease</keyword>
<dbReference type="PRINTS" id="PR00723">
    <property type="entry name" value="SUBTILISIN"/>
</dbReference>
<dbReference type="Gene3D" id="2.60.40.2310">
    <property type="match status" value="1"/>
</dbReference>
<dbReference type="EMBL" id="CP073721">
    <property type="protein sequence ID" value="UWZ36477.1"/>
    <property type="molecule type" value="Genomic_DNA"/>
</dbReference>
<dbReference type="InterPro" id="IPR010259">
    <property type="entry name" value="S8pro/Inhibitor_I9"/>
</dbReference>
<feature type="chain" id="PRO_5045110973" evidence="6">
    <location>
        <begin position="23"/>
        <end position="959"/>
    </location>
</feature>
<reference evidence="11" key="1">
    <citation type="submission" date="2021-04" db="EMBL/GenBank/DDBJ databases">
        <title>Biosynthetic gene clusters of Dactylosporangioum roseum.</title>
        <authorList>
            <person name="Hartkoorn R.C."/>
            <person name="Beaudoing E."/>
            <person name="Hot D."/>
            <person name="Moureu S."/>
        </authorList>
    </citation>
    <scope>NUCLEOTIDE SEQUENCE</scope>
    <source>
        <strain evidence="11">NRRL B-16295</strain>
    </source>
</reference>
<feature type="signal peptide" evidence="6">
    <location>
        <begin position="1"/>
        <end position="22"/>
    </location>
</feature>
<dbReference type="InterPro" id="IPR046450">
    <property type="entry name" value="PA_dom_sf"/>
</dbReference>
<evidence type="ECO:0000256" key="2">
    <source>
        <dbReference type="ARBA" id="ARBA00022670"/>
    </source>
</evidence>
<dbReference type="Pfam" id="PF00082">
    <property type="entry name" value="Peptidase_S8"/>
    <property type="match status" value="1"/>
</dbReference>
<name>A0ABY5Z6L9_9ACTN</name>
<dbReference type="CDD" id="cd02120">
    <property type="entry name" value="PA_subtilisin_like"/>
    <property type="match status" value="1"/>
</dbReference>
<dbReference type="PROSITE" id="PS00138">
    <property type="entry name" value="SUBTILASE_SER"/>
    <property type="match status" value="1"/>
</dbReference>
<evidence type="ECO:0000259" key="9">
    <source>
        <dbReference type="Pfam" id="PF05922"/>
    </source>
</evidence>
<organism evidence="11 12">
    <name type="scientific">Dactylosporangium roseum</name>
    <dbReference type="NCBI Taxonomy" id="47989"/>
    <lineage>
        <taxon>Bacteria</taxon>
        <taxon>Bacillati</taxon>
        <taxon>Actinomycetota</taxon>
        <taxon>Actinomycetes</taxon>
        <taxon>Micromonosporales</taxon>
        <taxon>Micromonosporaceae</taxon>
        <taxon>Dactylosporangium</taxon>
    </lineage>
</organism>
<feature type="active site" description="Charge relay system" evidence="5">
    <location>
        <position position="546"/>
    </location>
</feature>
<dbReference type="SUPFAM" id="SSF52025">
    <property type="entry name" value="PA domain"/>
    <property type="match status" value="1"/>
</dbReference>
<dbReference type="InterPro" id="IPR015500">
    <property type="entry name" value="Peptidase_S8_subtilisin-rel"/>
</dbReference>
<feature type="domain" description="Peptidase S8/S53" evidence="7">
    <location>
        <begin position="136"/>
        <end position="585"/>
    </location>
</feature>
<evidence type="ECO:0000313" key="11">
    <source>
        <dbReference type="EMBL" id="UWZ36477.1"/>
    </source>
</evidence>
<dbReference type="SUPFAM" id="SSF52743">
    <property type="entry name" value="Subtilisin-like"/>
    <property type="match status" value="1"/>
</dbReference>
<accession>A0ABY5Z6L9</accession>
<dbReference type="InterPro" id="IPR023828">
    <property type="entry name" value="Peptidase_S8_Ser-AS"/>
</dbReference>